<name>A0A015K1A6_RHIIW</name>
<proteinExistence type="predicted"/>
<evidence type="ECO:0000313" key="2">
    <source>
        <dbReference type="EMBL" id="EXX53186.1"/>
    </source>
</evidence>
<dbReference type="SUPFAM" id="SSF56112">
    <property type="entry name" value="Protein kinase-like (PK-like)"/>
    <property type="match status" value="1"/>
</dbReference>
<dbReference type="PROSITE" id="PS50011">
    <property type="entry name" value="PROTEIN_KINASE_DOM"/>
    <property type="match status" value="1"/>
</dbReference>
<accession>A0A015K1A6</accession>
<protein>
    <recommendedName>
        <fullName evidence="1">Protein kinase domain-containing protein</fullName>
    </recommendedName>
</protein>
<dbReference type="Proteomes" id="UP000022910">
    <property type="component" value="Unassembled WGS sequence"/>
</dbReference>
<dbReference type="EMBL" id="JEMT01029047">
    <property type="protein sequence ID" value="EXX53186.1"/>
    <property type="molecule type" value="Genomic_DNA"/>
</dbReference>
<dbReference type="AlphaFoldDB" id="A0A015K1A6"/>
<sequence length="152" mass="17618">MIEGWTSGNNDIDKFIKDTIYDARNTNRGYAKLLEWVPFDRFEDVKQIGEGGFAKVYSAMWIDGNTSYEKQDDGGWKKEKPKPKKVALKRLNGSQDMSAEYLNELKIHWKVFVESLRLSLEFYGVTKDPETEEFMMILDVAQKGNLRTFLSS</sequence>
<dbReference type="InterPro" id="IPR011009">
    <property type="entry name" value="Kinase-like_dom_sf"/>
</dbReference>
<dbReference type="GO" id="GO:0005524">
    <property type="term" value="F:ATP binding"/>
    <property type="evidence" value="ECO:0007669"/>
    <property type="project" value="InterPro"/>
</dbReference>
<gene>
    <name evidence="2" type="ORF">RirG_246260</name>
</gene>
<dbReference type="Pfam" id="PF07714">
    <property type="entry name" value="PK_Tyr_Ser-Thr"/>
    <property type="match status" value="1"/>
</dbReference>
<evidence type="ECO:0000313" key="3">
    <source>
        <dbReference type="Proteomes" id="UP000022910"/>
    </source>
</evidence>
<reference evidence="2 3" key="1">
    <citation type="submission" date="2014-02" db="EMBL/GenBank/DDBJ databases">
        <title>Single nucleus genome sequencing reveals high similarity among nuclei of an endomycorrhizal fungus.</title>
        <authorList>
            <person name="Lin K."/>
            <person name="Geurts R."/>
            <person name="Zhang Z."/>
            <person name="Limpens E."/>
            <person name="Saunders D.G."/>
            <person name="Mu D."/>
            <person name="Pang E."/>
            <person name="Cao H."/>
            <person name="Cha H."/>
            <person name="Lin T."/>
            <person name="Zhou Q."/>
            <person name="Shang Y."/>
            <person name="Li Y."/>
            <person name="Ivanov S."/>
            <person name="Sharma T."/>
            <person name="Velzen R.V."/>
            <person name="Ruijter N.D."/>
            <person name="Aanen D.K."/>
            <person name="Win J."/>
            <person name="Kamoun S."/>
            <person name="Bisseling T."/>
            <person name="Huang S."/>
        </authorList>
    </citation>
    <scope>NUCLEOTIDE SEQUENCE [LARGE SCALE GENOMIC DNA]</scope>
    <source>
        <strain evidence="3">DAOM197198w</strain>
    </source>
</reference>
<dbReference type="InterPro" id="IPR000719">
    <property type="entry name" value="Prot_kinase_dom"/>
</dbReference>
<dbReference type="HOGENOM" id="CLU_000288_7_17_1"/>
<dbReference type="Gene3D" id="1.10.510.10">
    <property type="entry name" value="Transferase(Phosphotransferase) domain 1"/>
    <property type="match status" value="1"/>
</dbReference>
<keyword evidence="3" id="KW-1185">Reference proteome</keyword>
<dbReference type="GO" id="GO:0004672">
    <property type="term" value="F:protein kinase activity"/>
    <property type="evidence" value="ECO:0007669"/>
    <property type="project" value="InterPro"/>
</dbReference>
<evidence type="ECO:0000259" key="1">
    <source>
        <dbReference type="PROSITE" id="PS50011"/>
    </source>
</evidence>
<dbReference type="InterPro" id="IPR001245">
    <property type="entry name" value="Ser-Thr/Tyr_kinase_cat_dom"/>
</dbReference>
<organism evidence="2 3">
    <name type="scientific">Rhizophagus irregularis (strain DAOM 197198w)</name>
    <name type="common">Glomus intraradices</name>
    <dbReference type="NCBI Taxonomy" id="1432141"/>
    <lineage>
        <taxon>Eukaryota</taxon>
        <taxon>Fungi</taxon>
        <taxon>Fungi incertae sedis</taxon>
        <taxon>Mucoromycota</taxon>
        <taxon>Glomeromycotina</taxon>
        <taxon>Glomeromycetes</taxon>
        <taxon>Glomerales</taxon>
        <taxon>Glomeraceae</taxon>
        <taxon>Rhizophagus</taxon>
    </lineage>
</organism>
<comment type="caution">
    <text evidence="2">The sequence shown here is derived from an EMBL/GenBank/DDBJ whole genome shotgun (WGS) entry which is preliminary data.</text>
</comment>
<feature type="domain" description="Protein kinase" evidence="1">
    <location>
        <begin position="42"/>
        <end position="152"/>
    </location>
</feature>